<dbReference type="EMBL" id="SHBP01000004">
    <property type="protein sequence ID" value="RZO20476.1"/>
    <property type="molecule type" value="Genomic_DNA"/>
</dbReference>
<dbReference type="InterPro" id="IPR010137">
    <property type="entry name" value="Lipid_A_LpxA"/>
</dbReference>
<dbReference type="AlphaFoldDB" id="A0A520MGX3"/>
<keyword evidence="6" id="KW-0677">Repeat</keyword>
<dbReference type="InterPro" id="IPR029098">
    <property type="entry name" value="Acetyltransf_C"/>
</dbReference>
<dbReference type="PANTHER" id="PTHR43480:SF1">
    <property type="entry name" value="ACYL-[ACYL-CARRIER-PROTEIN]--UDP-N-ACETYLGLUCOSAMINE O-ACYLTRANSFERASE, MITOCHONDRIAL-RELATED"/>
    <property type="match status" value="1"/>
</dbReference>
<evidence type="ECO:0000256" key="6">
    <source>
        <dbReference type="HAMAP-Rule" id="MF_00387"/>
    </source>
</evidence>
<evidence type="ECO:0000256" key="3">
    <source>
        <dbReference type="ARBA" id="ARBA00022679"/>
    </source>
</evidence>
<evidence type="ECO:0000259" key="7">
    <source>
        <dbReference type="Pfam" id="PF13720"/>
    </source>
</evidence>
<comment type="catalytic activity">
    <reaction evidence="6">
        <text>a (3R)-hydroxyacyl-[ACP] + UDP-N-acetyl-alpha-D-glucosamine = a UDP-3-O-[(3R)-3-hydroxyacyl]-N-acetyl-alpha-D-glucosamine + holo-[ACP]</text>
        <dbReference type="Rhea" id="RHEA:67812"/>
        <dbReference type="Rhea" id="RHEA-COMP:9685"/>
        <dbReference type="Rhea" id="RHEA-COMP:9945"/>
        <dbReference type="ChEBI" id="CHEBI:57705"/>
        <dbReference type="ChEBI" id="CHEBI:64479"/>
        <dbReference type="ChEBI" id="CHEBI:78827"/>
        <dbReference type="ChEBI" id="CHEBI:173225"/>
        <dbReference type="EC" id="2.3.1.129"/>
    </reaction>
</comment>
<keyword evidence="4 6" id="KW-0443">Lipid metabolism</keyword>
<comment type="function">
    <text evidence="6">Involved in the biosynthesis of lipid A, a phosphorylated glycolipid that anchors the lipopolysaccharide to the outer membrane of the cell.</text>
</comment>
<dbReference type="InterPro" id="IPR001451">
    <property type="entry name" value="Hexapep"/>
</dbReference>
<dbReference type="Gene3D" id="2.160.10.10">
    <property type="entry name" value="Hexapeptide repeat proteins"/>
    <property type="match status" value="1"/>
</dbReference>
<dbReference type="Pfam" id="PF00132">
    <property type="entry name" value="Hexapep"/>
    <property type="match status" value="1"/>
</dbReference>
<evidence type="ECO:0000313" key="9">
    <source>
        <dbReference type="Proteomes" id="UP000315889"/>
    </source>
</evidence>
<keyword evidence="5 6" id="KW-0012">Acyltransferase</keyword>
<comment type="pathway">
    <text evidence="6">Glycolipid biosynthesis; lipid IV(A) biosynthesis; lipid IV(A) from (3R)-3-hydroxytetradecanoyl-[acyl-carrier-protein] and UDP-N-acetyl-alpha-D-glucosamine: step 1/6.</text>
</comment>
<dbReference type="HAMAP" id="MF_00387">
    <property type="entry name" value="LpxA"/>
    <property type="match status" value="1"/>
</dbReference>
<evidence type="ECO:0000256" key="2">
    <source>
        <dbReference type="ARBA" id="ARBA00022556"/>
    </source>
</evidence>
<reference evidence="8 9" key="1">
    <citation type="submission" date="2019-02" db="EMBL/GenBank/DDBJ databases">
        <title>Prokaryotic population dynamics and viral predation in marine succession experiment using metagenomics: the confinement effect.</title>
        <authorList>
            <person name="Haro-Moreno J.M."/>
            <person name="Rodriguez-Valera F."/>
            <person name="Lopez-Perez M."/>
        </authorList>
    </citation>
    <scope>NUCLEOTIDE SEQUENCE [LARGE SCALE GENOMIC DNA]</scope>
    <source>
        <strain evidence="8">MED-G170</strain>
    </source>
</reference>
<dbReference type="InterPro" id="IPR011004">
    <property type="entry name" value="Trimer_LpxA-like_sf"/>
</dbReference>
<feature type="domain" description="UDP N-acetylglucosamine O-acyltransferase C-terminal" evidence="7">
    <location>
        <begin position="174"/>
        <end position="254"/>
    </location>
</feature>
<dbReference type="GO" id="GO:0005737">
    <property type="term" value="C:cytoplasm"/>
    <property type="evidence" value="ECO:0007669"/>
    <property type="project" value="UniProtKB-SubCell"/>
</dbReference>
<dbReference type="PANTHER" id="PTHR43480">
    <property type="entry name" value="ACYL-[ACYL-CARRIER-PROTEIN]--UDP-N-ACETYLGLUCOSAMINE O-ACYLTRANSFERASE"/>
    <property type="match status" value="1"/>
</dbReference>
<accession>A0A520MGX3</accession>
<keyword evidence="6" id="KW-0963">Cytoplasm</keyword>
<dbReference type="Pfam" id="PF13720">
    <property type="entry name" value="Acetyltransf_11"/>
    <property type="match status" value="1"/>
</dbReference>
<comment type="caution">
    <text evidence="8">The sequence shown here is derived from an EMBL/GenBank/DDBJ whole genome shotgun (WGS) entry which is preliminary data.</text>
</comment>
<organism evidence="8 9">
    <name type="scientific">SAR92 clade bacterium</name>
    <dbReference type="NCBI Taxonomy" id="2315479"/>
    <lineage>
        <taxon>Bacteria</taxon>
        <taxon>Pseudomonadati</taxon>
        <taxon>Pseudomonadota</taxon>
        <taxon>Gammaproteobacteria</taxon>
        <taxon>Cellvibrionales</taxon>
        <taxon>Porticoccaceae</taxon>
        <taxon>SAR92 clade</taxon>
    </lineage>
</organism>
<dbReference type="InterPro" id="IPR037157">
    <property type="entry name" value="Acetyltransf_C_sf"/>
</dbReference>
<comment type="similarity">
    <text evidence="6">Belongs to the transferase hexapeptide repeat family. LpxA subfamily.</text>
</comment>
<keyword evidence="2 6" id="KW-0441">Lipid A biosynthesis</keyword>
<dbReference type="Proteomes" id="UP000315889">
    <property type="component" value="Unassembled WGS sequence"/>
</dbReference>
<evidence type="ECO:0000256" key="5">
    <source>
        <dbReference type="ARBA" id="ARBA00023315"/>
    </source>
</evidence>
<evidence type="ECO:0000256" key="4">
    <source>
        <dbReference type="ARBA" id="ARBA00023098"/>
    </source>
</evidence>
<evidence type="ECO:0000313" key="8">
    <source>
        <dbReference type="EMBL" id="RZO20476.1"/>
    </source>
</evidence>
<dbReference type="NCBIfam" id="NF003657">
    <property type="entry name" value="PRK05289.1"/>
    <property type="match status" value="1"/>
</dbReference>
<sequence length="255" mass="27468">MIHETAIVASSATIGKNVSIGPWTIIGEHVEIGDDCDIASHVVIKGPTVLGASNKIYQFSTVGDDTPDLKYKGERTRLVIGNNNTIREGVTIHRGTVQDEGLTSIGSDNLFMAYAHIGHDCVVGDHIVMTNNAAISGHVHVGDWAILSGFAAVHQYVHLGAHCFVGPAAFIYHDVPAYVTVAGNPAEPRTINREGLKRRGFSTDQISLANKAFKILYRRGLQLSEALNLISDLGDDPIITMFIDSLNSSTRGVIR</sequence>
<dbReference type="CDD" id="cd03351">
    <property type="entry name" value="LbH_UDP-GlcNAc_AT"/>
    <property type="match status" value="1"/>
</dbReference>
<dbReference type="SUPFAM" id="SSF51161">
    <property type="entry name" value="Trimeric LpxA-like enzymes"/>
    <property type="match status" value="1"/>
</dbReference>
<dbReference type="PIRSF" id="PIRSF000456">
    <property type="entry name" value="UDP-GlcNAc_acltr"/>
    <property type="match status" value="1"/>
</dbReference>
<keyword evidence="1 6" id="KW-0444">Lipid biosynthesis</keyword>
<proteinExistence type="inferred from homology"/>
<dbReference type="EC" id="2.3.1.129" evidence="6"/>
<dbReference type="UniPathway" id="UPA00359">
    <property type="reaction ID" value="UER00477"/>
</dbReference>
<dbReference type="NCBIfam" id="TIGR01852">
    <property type="entry name" value="lipid_A_lpxA"/>
    <property type="match status" value="1"/>
</dbReference>
<keyword evidence="3 6" id="KW-0808">Transferase</keyword>
<name>A0A520MGX3_9GAMM</name>
<dbReference type="GO" id="GO:0016020">
    <property type="term" value="C:membrane"/>
    <property type="evidence" value="ECO:0007669"/>
    <property type="project" value="GOC"/>
</dbReference>
<comment type="subunit">
    <text evidence="6">Homotrimer.</text>
</comment>
<dbReference type="GO" id="GO:0008780">
    <property type="term" value="F:acyl-[acyl-carrier-protein]-UDP-N-acetylglucosamine O-acyltransferase activity"/>
    <property type="evidence" value="ECO:0007669"/>
    <property type="project" value="UniProtKB-UniRule"/>
</dbReference>
<dbReference type="Gene3D" id="1.20.1180.10">
    <property type="entry name" value="Udp N-acetylglucosamine O-acyltransferase, C-terminal domain"/>
    <property type="match status" value="1"/>
</dbReference>
<comment type="subcellular location">
    <subcellularLocation>
        <location evidence="6">Cytoplasm</location>
    </subcellularLocation>
</comment>
<gene>
    <name evidence="6" type="primary">lpxA</name>
    <name evidence="8" type="ORF">EVB03_04240</name>
</gene>
<protein>
    <recommendedName>
        <fullName evidence="6">Acyl-[acyl-carrier-protein]--UDP-N-acetylglucosamine O-acyltransferase</fullName>
        <shortName evidence="6">UDP-N-acetylglucosamine acyltransferase</shortName>
        <ecNumber evidence="6">2.3.1.129</ecNumber>
    </recommendedName>
</protein>
<evidence type="ECO:0000256" key="1">
    <source>
        <dbReference type="ARBA" id="ARBA00022516"/>
    </source>
</evidence>
<dbReference type="GO" id="GO:0009245">
    <property type="term" value="P:lipid A biosynthetic process"/>
    <property type="evidence" value="ECO:0007669"/>
    <property type="project" value="UniProtKB-UniRule"/>
</dbReference>